<organism evidence="1 2">
    <name type="scientific">Trinickia violacea</name>
    <dbReference type="NCBI Taxonomy" id="2571746"/>
    <lineage>
        <taxon>Bacteria</taxon>
        <taxon>Pseudomonadati</taxon>
        <taxon>Pseudomonadota</taxon>
        <taxon>Betaproteobacteria</taxon>
        <taxon>Burkholderiales</taxon>
        <taxon>Burkholderiaceae</taxon>
        <taxon>Trinickia</taxon>
    </lineage>
</organism>
<dbReference type="InterPro" id="IPR009989">
    <property type="entry name" value="TrbM"/>
</dbReference>
<name>A0A4P8J2L4_9BURK</name>
<sequence length="93" mass="9971">MTALAFSPAHADESDPSACGAVLCLAGELLGSSGGENCSEYESQYFSIVRYHHGHMDLGPTSNARMAFLNQCQDGDDQTKHAVNDRYGTSWGL</sequence>
<protein>
    <submittedName>
        <fullName evidence="1">Killer protein</fullName>
    </submittedName>
</protein>
<evidence type="ECO:0000313" key="1">
    <source>
        <dbReference type="EMBL" id="QCP55156.1"/>
    </source>
</evidence>
<dbReference type="EMBL" id="CP040079">
    <property type="protein sequence ID" value="QCP55156.1"/>
    <property type="molecule type" value="Genomic_DNA"/>
</dbReference>
<keyword evidence="2" id="KW-1185">Reference proteome</keyword>
<dbReference type="AlphaFoldDB" id="A0A4P8J2L4"/>
<reference evidence="1 2" key="1">
    <citation type="submission" date="2019-05" db="EMBL/GenBank/DDBJ databases">
        <title>Burkholderia sp. DHOD12, isolated from subtropical forest soil.</title>
        <authorList>
            <person name="Gao Z.-H."/>
            <person name="Qiu L.-H."/>
        </authorList>
    </citation>
    <scope>NUCLEOTIDE SEQUENCE [LARGE SCALE GENOMIC DNA]</scope>
    <source>
        <strain evidence="1 2">DHOD12</strain>
    </source>
</reference>
<dbReference type="Proteomes" id="UP000298656">
    <property type="component" value="Chromosome 3"/>
</dbReference>
<dbReference type="Pfam" id="PF07424">
    <property type="entry name" value="TrbM"/>
    <property type="match status" value="1"/>
</dbReference>
<dbReference type="KEGG" id="tvl:FAZ95_39055"/>
<proteinExistence type="predicted"/>
<evidence type="ECO:0000313" key="2">
    <source>
        <dbReference type="Proteomes" id="UP000298656"/>
    </source>
</evidence>
<accession>A0A4P8J2L4</accession>
<dbReference type="OrthoDB" id="6904272at2"/>
<gene>
    <name evidence="1" type="ORF">FAZ95_39055</name>
</gene>